<evidence type="ECO:0000313" key="5">
    <source>
        <dbReference type="Proteomes" id="UP000249254"/>
    </source>
</evidence>
<keyword evidence="2" id="KW-0472">Membrane</keyword>
<dbReference type="InterPro" id="IPR000566">
    <property type="entry name" value="Lipocln_cytosolic_FA-bd_dom"/>
</dbReference>
<dbReference type="PANTHER" id="PTHR10612:SF34">
    <property type="entry name" value="APOLIPOPROTEIN D"/>
    <property type="match status" value="1"/>
</dbReference>
<keyword evidence="2" id="KW-0732">Signal</keyword>
<comment type="subcellular location">
    <subcellularLocation>
        <location evidence="2">Cell outer membrane</location>
    </subcellularLocation>
</comment>
<dbReference type="Gene3D" id="2.40.128.20">
    <property type="match status" value="1"/>
</dbReference>
<dbReference type="PRINTS" id="PR01171">
    <property type="entry name" value="BCTLIPOCALIN"/>
</dbReference>
<protein>
    <recommendedName>
        <fullName evidence="2">Outer membrane lipoprotein Blc</fullName>
    </recommendedName>
</protein>
<dbReference type="InterPro" id="IPR047202">
    <property type="entry name" value="Lipocalin_Blc-like_dom"/>
</dbReference>
<dbReference type="InterPro" id="IPR022271">
    <property type="entry name" value="Lipocalin_ApoD"/>
</dbReference>
<comment type="caution">
    <text evidence="4">The sequence shown here is derived from an EMBL/GenBank/DDBJ whole genome shotgun (WGS) entry which is preliminary data.</text>
</comment>
<comment type="subunit">
    <text evidence="2">Homodimer.</text>
</comment>
<dbReference type="EMBL" id="QFYQ01000001">
    <property type="protein sequence ID" value="RAK53346.1"/>
    <property type="molecule type" value="Genomic_DNA"/>
</dbReference>
<evidence type="ECO:0000256" key="2">
    <source>
        <dbReference type="PIRNR" id="PIRNR036893"/>
    </source>
</evidence>
<keyword evidence="2" id="KW-0449">Lipoprotein</keyword>
<dbReference type="GO" id="GO:0009279">
    <property type="term" value="C:cell outer membrane"/>
    <property type="evidence" value="ECO:0007669"/>
    <property type="project" value="UniProtKB-SubCell"/>
</dbReference>
<dbReference type="InterPro" id="IPR002446">
    <property type="entry name" value="Lipocalin_bac"/>
</dbReference>
<dbReference type="Pfam" id="PF08212">
    <property type="entry name" value="Lipocalin_2"/>
    <property type="match status" value="1"/>
</dbReference>
<keyword evidence="2" id="KW-0998">Cell outer membrane</keyword>
<dbReference type="GO" id="GO:0008289">
    <property type="term" value="F:lipid binding"/>
    <property type="evidence" value="ECO:0007669"/>
    <property type="project" value="UniProtKB-UniRule"/>
</dbReference>
<dbReference type="SUPFAM" id="SSF50814">
    <property type="entry name" value="Lipocalins"/>
    <property type="match status" value="1"/>
</dbReference>
<evidence type="ECO:0000313" key="4">
    <source>
        <dbReference type="EMBL" id="RAK53346.1"/>
    </source>
</evidence>
<keyword evidence="5" id="KW-1185">Reference proteome</keyword>
<accession>A0A328AGV9</accession>
<evidence type="ECO:0000259" key="3">
    <source>
        <dbReference type="Pfam" id="PF08212"/>
    </source>
</evidence>
<dbReference type="Proteomes" id="UP000249254">
    <property type="component" value="Unassembled WGS sequence"/>
</dbReference>
<comment type="function">
    <text evidence="2">Involved in the storage or transport of lipids necessary for membrane maintenance under stressful conditions. Displays a binding preference for lysophospholipids.</text>
</comment>
<feature type="domain" description="Lipocalin/cytosolic fatty-acid binding" evidence="3">
    <location>
        <begin position="34"/>
        <end position="172"/>
    </location>
</feature>
<organism evidence="4 5">
    <name type="scientific">Phenylobacterium soli</name>
    <dbReference type="NCBI Taxonomy" id="2170551"/>
    <lineage>
        <taxon>Bacteria</taxon>
        <taxon>Pseudomonadati</taxon>
        <taxon>Pseudomonadota</taxon>
        <taxon>Alphaproteobacteria</taxon>
        <taxon>Caulobacterales</taxon>
        <taxon>Caulobacteraceae</taxon>
        <taxon>Phenylobacterium</taxon>
    </lineage>
</organism>
<sequence>MLKRFILSAAALAGAALSPALATPAAAAPAGPRIELTQMMGRWYEVARIPNQLQKGCQAGASDWTRAGDGFAVVQSCHKGAPDGPVTEWKARARSMDPATNSIFKMSFFGGLVTREYRVLDHRPEQGWLILSTDDGKYLWLMSQKPTLTAAVRAQALARIKQLGFDVGRLEFPLPARS</sequence>
<dbReference type="GO" id="GO:0006950">
    <property type="term" value="P:response to stress"/>
    <property type="evidence" value="ECO:0007669"/>
    <property type="project" value="UniProtKB-ARBA"/>
</dbReference>
<feature type="signal peptide" evidence="2">
    <location>
        <begin position="1"/>
        <end position="22"/>
    </location>
</feature>
<dbReference type="RefSeq" id="WP_111527098.1">
    <property type="nucleotide sequence ID" value="NZ_JBHRSG010000001.1"/>
</dbReference>
<dbReference type="AlphaFoldDB" id="A0A328AGV9"/>
<evidence type="ECO:0000256" key="1">
    <source>
        <dbReference type="ARBA" id="ARBA00006889"/>
    </source>
</evidence>
<comment type="similarity">
    <text evidence="1 2">Belongs to the calycin superfamily. Lipocalin family.</text>
</comment>
<proteinExistence type="inferred from homology"/>
<keyword evidence="2" id="KW-0446">Lipid-binding</keyword>
<dbReference type="PIRSF" id="PIRSF036893">
    <property type="entry name" value="Lipocalin_ApoD"/>
    <property type="match status" value="1"/>
</dbReference>
<name>A0A328AGV9_9CAUL</name>
<reference evidence="5" key="1">
    <citation type="submission" date="2018-05" db="EMBL/GenBank/DDBJ databases">
        <authorList>
            <person name="Li X."/>
        </authorList>
    </citation>
    <scope>NUCLEOTIDE SEQUENCE [LARGE SCALE GENOMIC DNA]</scope>
    <source>
        <strain evidence="5">LX32</strain>
    </source>
</reference>
<feature type="chain" id="PRO_5016197069" description="Outer membrane lipoprotein Blc" evidence="2">
    <location>
        <begin position="23"/>
        <end position="178"/>
    </location>
</feature>
<dbReference type="CDD" id="cd19438">
    <property type="entry name" value="lipocalin_Blc-like"/>
    <property type="match status" value="1"/>
</dbReference>
<dbReference type="InterPro" id="IPR012674">
    <property type="entry name" value="Calycin"/>
</dbReference>
<dbReference type="OrthoDB" id="594739at2"/>
<gene>
    <name evidence="4" type="ORF">DJ017_01785</name>
</gene>
<dbReference type="PANTHER" id="PTHR10612">
    <property type="entry name" value="APOLIPOPROTEIN D"/>
    <property type="match status" value="1"/>
</dbReference>